<dbReference type="Proteomes" id="UP000504636">
    <property type="component" value="Unplaced"/>
</dbReference>
<feature type="region of interest" description="Disordered" evidence="1">
    <location>
        <begin position="32"/>
        <end position="71"/>
    </location>
</feature>
<dbReference type="OrthoDB" id="3881756at2759"/>
<reference evidence="2 4" key="1">
    <citation type="journal article" date="2020" name="Stud. Mycol.">
        <title>101 Dothideomycetes genomes: a test case for predicting lifestyles and emergence of pathogens.</title>
        <authorList>
            <person name="Haridas S."/>
            <person name="Albert R."/>
            <person name="Binder M."/>
            <person name="Bloem J."/>
            <person name="Labutti K."/>
            <person name="Salamov A."/>
            <person name="Andreopoulos B."/>
            <person name="Baker S."/>
            <person name="Barry K."/>
            <person name="Bills G."/>
            <person name="Bluhm B."/>
            <person name="Cannon C."/>
            <person name="Castanera R."/>
            <person name="Culley D."/>
            <person name="Daum C."/>
            <person name="Ezra D."/>
            <person name="Gonzalez J."/>
            <person name="Henrissat B."/>
            <person name="Kuo A."/>
            <person name="Liang C."/>
            <person name="Lipzen A."/>
            <person name="Lutzoni F."/>
            <person name="Magnuson J."/>
            <person name="Mondo S."/>
            <person name="Nolan M."/>
            <person name="Ohm R."/>
            <person name="Pangilinan J."/>
            <person name="Park H.-J."/>
            <person name="Ramirez L."/>
            <person name="Alfaro M."/>
            <person name="Sun H."/>
            <person name="Tritt A."/>
            <person name="Yoshinaga Y."/>
            <person name="Zwiers L.-H."/>
            <person name="Turgeon B."/>
            <person name="Goodwin S."/>
            <person name="Spatafora J."/>
            <person name="Crous P."/>
            <person name="Grigoriev I."/>
        </authorList>
    </citation>
    <scope>NUCLEOTIDE SEQUENCE</scope>
    <source>
        <strain evidence="2 4">CBS 304.34</strain>
    </source>
</reference>
<evidence type="ECO:0000313" key="3">
    <source>
        <dbReference type="Proteomes" id="UP000504636"/>
    </source>
</evidence>
<dbReference type="GeneID" id="54454803"/>
<accession>A0A6A6YXV3</accession>
<dbReference type="RefSeq" id="XP_033579719.1">
    <property type="nucleotide sequence ID" value="XM_033713910.1"/>
</dbReference>
<protein>
    <submittedName>
        <fullName evidence="2 4">Uncharacterized protein</fullName>
    </submittedName>
</protein>
<gene>
    <name evidence="2 4" type="ORF">BDZ99DRAFT_273292</name>
</gene>
<reference evidence="4" key="2">
    <citation type="submission" date="2020-04" db="EMBL/GenBank/DDBJ databases">
        <authorList>
            <consortium name="NCBI Genome Project"/>
        </authorList>
    </citation>
    <scope>NUCLEOTIDE SEQUENCE</scope>
    <source>
        <strain evidence="4">CBS 304.34</strain>
    </source>
</reference>
<dbReference type="AlphaFoldDB" id="A0A6A6YXV3"/>
<dbReference type="EMBL" id="MU003697">
    <property type="protein sequence ID" value="KAF2812755.1"/>
    <property type="molecule type" value="Genomic_DNA"/>
</dbReference>
<keyword evidence="3" id="KW-1185">Reference proteome</keyword>
<name>A0A6A6YXV3_9PEZI</name>
<sequence length="137" mass="15445">MDEMRLSLASRPGMAKKISDGFREREFYRYYQPSDPTGADRRRPPSLPFTKPDAPDAPKTACTTSSSPVPSDDKALTAFAQLGAVRLDARRCMLSFFDRKNCYIMAEATRTLSLQTGTALDPQDNRALYCWMRLPLL</sequence>
<proteinExistence type="predicted"/>
<evidence type="ECO:0000313" key="2">
    <source>
        <dbReference type="EMBL" id="KAF2812755.1"/>
    </source>
</evidence>
<evidence type="ECO:0000313" key="4">
    <source>
        <dbReference type="RefSeq" id="XP_033579719.1"/>
    </source>
</evidence>
<reference evidence="4" key="3">
    <citation type="submission" date="2025-04" db="UniProtKB">
        <authorList>
            <consortium name="RefSeq"/>
        </authorList>
    </citation>
    <scope>IDENTIFICATION</scope>
    <source>
        <strain evidence="4">CBS 304.34</strain>
    </source>
</reference>
<evidence type="ECO:0000256" key="1">
    <source>
        <dbReference type="SAM" id="MobiDB-lite"/>
    </source>
</evidence>
<organism evidence="2">
    <name type="scientific">Mytilinidion resinicola</name>
    <dbReference type="NCBI Taxonomy" id="574789"/>
    <lineage>
        <taxon>Eukaryota</taxon>
        <taxon>Fungi</taxon>
        <taxon>Dikarya</taxon>
        <taxon>Ascomycota</taxon>
        <taxon>Pezizomycotina</taxon>
        <taxon>Dothideomycetes</taxon>
        <taxon>Pleosporomycetidae</taxon>
        <taxon>Mytilinidiales</taxon>
        <taxon>Mytilinidiaceae</taxon>
        <taxon>Mytilinidion</taxon>
    </lineage>
</organism>